<gene>
    <name evidence="12" type="ORF">H671_4g11821</name>
</gene>
<reference evidence="13" key="1">
    <citation type="journal article" date="2013" name="Nat. Biotechnol.">
        <title>Chinese hamster genome sequenced from sorted chromosomes.</title>
        <authorList>
            <person name="Brinkrolf K."/>
            <person name="Rupp O."/>
            <person name="Laux H."/>
            <person name="Kollin F."/>
            <person name="Ernst W."/>
            <person name="Linke B."/>
            <person name="Kofler R."/>
            <person name="Romand S."/>
            <person name="Hesse F."/>
            <person name="Budach W.E."/>
            <person name="Galosy S."/>
            <person name="Muller D."/>
            <person name="Noll T."/>
            <person name="Wienberg J."/>
            <person name="Jostock T."/>
            <person name="Leonard M."/>
            <person name="Grillari J."/>
            <person name="Tauch A."/>
            <person name="Goesmann A."/>
            <person name="Helk B."/>
            <person name="Mott J.E."/>
            <person name="Puhler A."/>
            <person name="Borth N."/>
        </authorList>
    </citation>
    <scope>NUCLEOTIDE SEQUENCE [LARGE SCALE GENOMIC DNA]</scope>
    <source>
        <strain evidence="13">17A/GY</strain>
    </source>
</reference>
<evidence type="ECO:0000256" key="5">
    <source>
        <dbReference type="ARBA" id="ARBA00022737"/>
    </source>
</evidence>
<dbReference type="SUPFAM" id="SSF53300">
    <property type="entry name" value="vWA-like"/>
    <property type="match status" value="6"/>
</dbReference>
<evidence type="ECO:0000256" key="9">
    <source>
        <dbReference type="ARBA" id="ARBA00065469"/>
    </source>
</evidence>
<feature type="domain" description="VWFA" evidence="11">
    <location>
        <begin position="147"/>
        <end position="323"/>
    </location>
</feature>
<dbReference type="Gene3D" id="3.40.50.10180">
    <property type="entry name" value="Glycerate kinase, MOFRL-like N-terminal domain"/>
    <property type="match status" value="1"/>
</dbReference>
<dbReference type="PRINTS" id="PR00453">
    <property type="entry name" value="VWFADOMAIN"/>
</dbReference>
<feature type="domain" description="VWFA" evidence="11">
    <location>
        <begin position="749"/>
        <end position="930"/>
    </location>
</feature>
<dbReference type="PANTHER" id="PTHR24020:SF86">
    <property type="entry name" value="COLLAGEN, TYPE VI, ALPHA 4"/>
    <property type="match status" value="1"/>
</dbReference>
<keyword evidence="8" id="KW-0325">Glycoprotein</keyword>
<dbReference type="Pfam" id="PF01391">
    <property type="entry name" value="Collagen"/>
    <property type="match status" value="1"/>
</dbReference>
<dbReference type="SUPFAM" id="SSF82544">
    <property type="entry name" value="GckA/TtuD-like"/>
    <property type="match status" value="1"/>
</dbReference>
<keyword evidence="2" id="KW-0964">Secreted</keyword>
<dbReference type="EMBL" id="KE674331">
    <property type="protein sequence ID" value="ERE76476.1"/>
    <property type="molecule type" value="Genomic_DNA"/>
</dbReference>
<keyword evidence="4" id="KW-0732">Signal</keyword>
<comment type="subcellular location">
    <subcellularLocation>
        <location evidence="1">Secreted</location>
        <location evidence="1">Extracellular space</location>
        <location evidence="1">Extracellular matrix</location>
    </subcellularLocation>
</comment>
<evidence type="ECO:0000256" key="10">
    <source>
        <dbReference type="SAM" id="MobiDB-lite"/>
    </source>
</evidence>
<dbReference type="InterPro" id="IPR002035">
    <property type="entry name" value="VWF_A"/>
</dbReference>
<dbReference type="InterPro" id="IPR050525">
    <property type="entry name" value="ECM_Assembly_Org"/>
</dbReference>
<dbReference type="InterPro" id="IPR025286">
    <property type="entry name" value="MOFRL_assoc_dom"/>
</dbReference>
<feature type="compositionally biased region" description="Basic and acidic residues" evidence="10">
    <location>
        <begin position="1332"/>
        <end position="1342"/>
    </location>
</feature>
<evidence type="ECO:0000256" key="7">
    <source>
        <dbReference type="ARBA" id="ARBA00023119"/>
    </source>
</evidence>
<accession>A0A061I811</accession>
<keyword evidence="6" id="KW-0130">Cell adhesion</keyword>
<organism evidence="12 13">
    <name type="scientific">Cricetulus griseus</name>
    <name type="common">Chinese hamster</name>
    <name type="synonym">Cricetulus barabensis griseus</name>
    <dbReference type="NCBI Taxonomy" id="10029"/>
    <lineage>
        <taxon>Eukaryota</taxon>
        <taxon>Metazoa</taxon>
        <taxon>Chordata</taxon>
        <taxon>Craniata</taxon>
        <taxon>Vertebrata</taxon>
        <taxon>Euteleostomi</taxon>
        <taxon>Mammalia</taxon>
        <taxon>Eutheria</taxon>
        <taxon>Euarchontoglires</taxon>
        <taxon>Glires</taxon>
        <taxon>Rodentia</taxon>
        <taxon>Myomorpha</taxon>
        <taxon>Muroidea</taxon>
        <taxon>Cricetidae</taxon>
        <taxon>Cricetinae</taxon>
        <taxon>Cricetulus</taxon>
    </lineage>
</organism>
<dbReference type="FunFam" id="3.40.50.10180:FF:000002">
    <property type="entry name" value="glycerate kinase isoform X2"/>
    <property type="match status" value="1"/>
</dbReference>
<dbReference type="CDD" id="cd01472">
    <property type="entry name" value="vWA_collagen"/>
    <property type="match status" value="2"/>
</dbReference>
<evidence type="ECO:0000259" key="11">
    <source>
        <dbReference type="PROSITE" id="PS50234"/>
    </source>
</evidence>
<keyword evidence="3" id="KW-0272">Extracellular matrix</keyword>
<feature type="domain" description="VWFA" evidence="11">
    <location>
        <begin position="546"/>
        <end position="685"/>
    </location>
</feature>
<dbReference type="Proteomes" id="UP000030759">
    <property type="component" value="Unassembled WGS sequence"/>
</dbReference>
<protein>
    <submittedName>
        <fullName evidence="12">Collagen alpha-4(VI) chain</fullName>
    </submittedName>
</protein>
<dbReference type="Pfam" id="PF13660">
    <property type="entry name" value="DUF4147"/>
    <property type="match status" value="1"/>
</dbReference>
<dbReference type="Pfam" id="PF00092">
    <property type="entry name" value="VWA"/>
    <property type="match status" value="5"/>
</dbReference>
<dbReference type="FunFam" id="3.40.50.410:FF:000004">
    <property type="entry name" value="collagen alpha-6(VI) chain"/>
    <property type="match status" value="3"/>
</dbReference>
<evidence type="ECO:0000256" key="3">
    <source>
        <dbReference type="ARBA" id="ARBA00022530"/>
    </source>
</evidence>
<comment type="subunit">
    <text evidence="9">Trimers composed of three different chains: alpha-1(VI), alpha-2(VI), and alpha-3(VI) or alpha-4(VI) or alpha-5(VI) or alpha-6(VI).</text>
</comment>
<dbReference type="InterPro" id="IPR036465">
    <property type="entry name" value="vWFA_dom_sf"/>
</dbReference>
<keyword evidence="7 12" id="KW-0176">Collagen</keyword>
<evidence type="ECO:0000313" key="13">
    <source>
        <dbReference type="Proteomes" id="UP000030759"/>
    </source>
</evidence>
<dbReference type="InterPro" id="IPR038614">
    <property type="entry name" value="GK_N_sf"/>
</dbReference>
<sequence>MLQRALSLDPSGKQLKVRDRSFQLRENLYLVGFGKAVLGMAAAAEELLGQHLVQGVISVPKGIRAAMEHAGKQEMLLKPHSHIQVFEGAEDNLPDRDALRAALAIQQLAEGLTAEDLLLVLISGFLAVEAILFCEGEVPGFSPFILPIGYLDDACKNLSINPQHARSVRNFLYALANSFQVGRETIRVSLAQYSDTPVSEFLLSTYYRKGDVLRHIHRLQFKPGGNKMGRSLQFILEHHFQEAAGSRASQGVPQMALVLSSGPAEDSIREPAEALRRAGILLYAVGVREAAQAELREIASSPKDKFTFFVPNFAGLPGLAQKLRQELCSTLLEAQPTEHQSPVCTEASLADIVFLVDSSTSIGPQNFQKVKNFLHSVVSGLLIGSDRVQVGLVQYSDSIYPAFQLKQSSLKSTVLERIRNLSYSTGGTNTGSALEFIRANYLTEMSGSRAKDGVPQIVILVTDGESNDEVQDAADQLKRDGVFVYVVGINVQDVQELQKIASEPFDKFLFNMENFSILQEFSGSLLQVLCSTLERQMTKSTKTYADVVFLLDTSQETSQASFQWMQNFISRIIGILEVGKDKYQVGLAQYGDDGYTEFLFNTYKTRNEMITHIQEHLVLRGGSRKTGRALRFLHQTFFQEAAGSRFLQGVPQYAVVITSGKSEDEVRDAAQTLRKRGVDVMSMGVQDSDRTELEGTGPLVFVSDLWGEDGVRQLMQDVNVVIQGTEQPEVRTEVAKDSVGACPTAVPADLVFLVEEFSRAGQSNFQQVVHFLKTTVQSLNIHPDAVRISLVFYSEEPRLEFSLDTFQNDGQVLHHLDKLTFQGRRGRTKAGAALDFLRNEVFIPEKGSRSKQGVQQIAVVIMESPSLDNVSTPASHLRRAGVTIYAVGIQATSESKDLEKISTYPPWKHAIRLESFLQLAIVGNKLKNRLCPETVSRIYPQKSFTPQRAQEACKSKRADIIFLIDGSESIAPKDFEKMKEFMERMVNQSNIGADEIRMGLLQFSSTPREEFRLNQYSSKVDMRRAILNVEQMNDGTRTGKGLNFTLPFFDSSRGGRPSVHQYLIVITDGISQDSVAAPAKALRDRNIIIFAIGVGEAQRAQLLEITNDQDRVYHEENFEFLQNLEKEILYEVCSSQEGCRMDLSVGIDISTSSVRAQQELQRLLPGLMLQLALLSNISCDTPGPMDSRFRYAIPGSSGQLVFDSGFDKYSDETIQKFLVHQGSVNNHMNADFLQSLGETAIRLSFAKVKVLLVFTDGLDEDLERLRRTSELLHSKGKCAGALHGLAPFTKAPSRDKEVPEVFLDFEGSPGEEGAVGLDGEQGLTGLPGQAGRRGEPGLRGDPGDPGIDNFIQGPKGEKGRRGHQGSSGFHGPLGEAGGVGPRGSHGRRGLPGLKNWILPFERAARCAESHKGDNQ</sequence>
<evidence type="ECO:0000313" key="12">
    <source>
        <dbReference type="EMBL" id="ERE76476.1"/>
    </source>
</evidence>
<dbReference type="GO" id="GO:0005581">
    <property type="term" value="C:collagen trimer"/>
    <property type="evidence" value="ECO:0007669"/>
    <property type="project" value="UniProtKB-KW"/>
</dbReference>
<feature type="domain" description="VWFA" evidence="11">
    <location>
        <begin position="351"/>
        <end position="525"/>
    </location>
</feature>
<keyword evidence="5" id="KW-0677">Repeat</keyword>
<evidence type="ECO:0000256" key="6">
    <source>
        <dbReference type="ARBA" id="ARBA00022889"/>
    </source>
</evidence>
<dbReference type="CDD" id="cd01450">
    <property type="entry name" value="vWFA_subfamily_ECM"/>
    <property type="match status" value="1"/>
</dbReference>
<evidence type="ECO:0000256" key="1">
    <source>
        <dbReference type="ARBA" id="ARBA00004498"/>
    </source>
</evidence>
<evidence type="ECO:0000256" key="2">
    <source>
        <dbReference type="ARBA" id="ARBA00022525"/>
    </source>
</evidence>
<feature type="compositionally biased region" description="Gly residues" evidence="10">
    <location>
        <begin position="1374"/>
        <end position="1383"/>
    </location>
</feature>
<dbReference type="PANTHER" id="PTHR24020">
    <property type="entry name" value="COLLAGEN ALPHA"/>
    <property type="match status" value="1"/>
</dbReference>
<feature type="domain" description="VWFA" evidence="11">
    <location>
        <begin position="959"/>
        <end position="1128"/>
    </location>
</feature>
<proteinExistence type="predicted"/>
<name>A0A061I811_CRIGR</name>
<dbReference type="PROSITE" id="PS50234">
    <property type="entry name" value="VWFA"/>
    <property type="match status" value="5"/>
</dbReference>
<evidence type="ECO:0000256" key="4">
    <source>
        <dbReference type="ARBA" id="ARBA00022729"/>
    </source>
</evidence>
<dbReference type="InterPro" id="IPR008160">
    <property type="entry name" value="Collagen"/>
</dbReference>
<dbReference type="SMART" id="SM00327">
    <property type="entry name" value="VWA"/>
    <property type="match status" value="5"/>
</dbReference>
<feature type="region of interest" description="Disordered" evidence="10">
    <location>
        <begin position="1309"/>
        <end position="1391"/>
    </location>
</feature>
<dbReference type="FunFam" id="3.40.50.410:FF:000003">
    <property type="entry name" value="Collagen type VI alpha 3 chain"/>
    <property type="match status" value="2"/>
</dbReference>
<dbReference type="GO" id="GO:0007155">
    <property type="term" value="P:cell adhesion"/>
    <property type="evidence" value="ECO:0007669"/>
    <property type="project" value="UniProtKB-KW"/>
</dbReference>
<evidence type="ECO:0000256" key="8">
    <source>
        <dbReference type="ARBA" id="ARBA00023180"/>
    </source>
</evidence>
<dbReference type="Gene3D" id="3.40.50.410">
    <property type="entry name" value="von Willebrand factor, type A domain"/>
    <property type="match status" value="5"/>
</dbReference>